<keyword evidence="2 11" id="KW-0813">Transport</keyword>
<feature type="compositionally biased region" description="Low complexity" evidence="12">
    <location>
        <begin position="91"/>
        <end position="104"/>
    </location>
</feature>
<evidence type="ECO:0000313" key="15">
    <source>
        <dbReference type="Proteomes" id="UP001208570"/>
    </source>
</evidence>
<dbReference type="GO" id="GO:0005886">
    <property type="term" value="C:plasma membrane"/>
    <property type="evidence" value="ECO:0007669"/>
    <property type="project" value="TreeGrafter"/>
</dbReference>
<dbReference type="Proteomes" id="UP001208570">
    <property type="component" value="Unassembled WGS sequence"/>
</dbReference>
<protein>
    <submittedName>
        <fullName evidence="14">Uncharacterized protein</fullName>
    </submittedName>
</protein>
<comment type="caution">
    <text evidence="14">The sequence shown here is derived from an EMBL/GenBank/DDBJ whole genome shotgun (WGS) entry which is preliminary data.</text>
</comment>
<reference evidence="14" key="1">
    <citation type="journal article" date="2023" name="Mol. Biol. Evol.">
        <title>Third-Generation Sequencing Reveals the Adaptive Role of the Epigenome in Three Deep-Sea Polychaetes.</title>
        <authorList>
            <person name="Perez M."/>
            <person name="Aroh O."/>
            <person name="Sun Y."/>
            <person name="Lan Y."/>
            <person name="Juniper S.K."/>
            <person name="Young C.R."/>
            <person name="Angers B."/>
            <person name="Qian P.Y."/>
        </authorList>
    </citation>
    <scope>NUCLEOTIDE SEQUENCE</scope>
    <source>
        <strain evidence="14">P08H-3</strain>
    </source>
</reference>
<dbReference type="Pfam" id="PF00858">
    <property type="entry name" value="ASC"/>
    <property type="match status" value="1"/>
</dbReference>
<dbReference type="PANTHER" id="PTHR11690">
    <property type="entry name" value="AMILORIDE-SENSITIVE SODIUM CHANNEL-RELATED"/>
    <property type="match status" value="1"/>
</dbReference>
<proteinExistence type="inferred from homology"/>
<evidence type="ECO:0000256" key="7">
    <source>
        <dbReference type="ARBA" id="ARBA00023065"/>
    </source>
</evidence>
<dbReference type="GO" id="GO:0015280">
    <property type="term" value="F:ligand-gated sodium channel activity"/>
    <property type="evidence" value="ECO:0007669"/>
    <property type="project" value="TreeGrafter"/>
</dbReference>
<keyword evidence="4 11" id="KW-0812">Transmembrane</keyword>
<comment type="subcellular location">
    <subcellularLocation>
        <location evidence="1">Membrane</location>
        <topology evidence="1">Multi-pass membrane protein</topology>
    </subcellularLocation>
</comment>
<name>A0AAD9JVT8_9ANNE</name>
<dbReference type="InterPro" id="IPR001873">
    <property type="entry name" value="ENaC"/>
</dbReference>
<keyword evidence="3 11" id="KW-0894">Sodium channel</keyword>
<keyword evidence="8 13" id="KW-0472">Membrane</keyword>
<sequence>MSETRPYMFMVGSGFQVRDQAEYPVTAVWKGFTENTTAHGIPHIKNARGPIKITFWSIVSACCLGLLFYNIYLQILQFVSYDVKANSGSETTTSDVTAQTATSQIPTTTLRDDSSTGSQPLINVTTDIPPSHGLTYTSEPNGDPEATRDPGTNTTHRNDASEAPPLHPEPGMKMENGPLAPMNPPMVDHMPPPPPPVDDHGRPRRLNFALKLKVMKALADMSIEEKTSLGYNIDDMILDCDYCGYDCSTKRLNFFAASEKTSAIALSSANSCSPISIRVVLILAQNDFTRFYNNLYGNCYTYNSGWNHSRKPDLAYRPGPAYGLALTFNVGETEYIGDLSESVGIRIVVHPQDRMPFPEDEGVSIAPGKLTYVAVNMLTVTRLPLPFGICEGDEKNTSNNVFQELYPVKYSTSVSCFGHHDEVARSSISGGGAHDDDDDDDDEDEDVN</sequence>
<dbReference type="PANTHER" id="PTHR11690:SF248">
    <property type="entry name" value="PICKPOCKET 17, ISOFORM A"/>
    <property type="match status" value="1"/>
</dbReference>
<dbReference type="PRINTS" id="PR01078">
    <property type="entry name" value="AMINACHANNEL"/>
</dbReference>
<keyword evidence="5 13" id="KW-1133">Transmembrane helix</keyword>
<evidence type="ECO:0000256" key="13">
    <source>
        <dbReference type="SAM" id="Phobius"/>
    </source>
</evidence>
<keyword evidence="15" id="KW-1185">Reference proteome</keyword>
<keyword evidence="9 11" id="KW-0739">Sodium transport</keyword>
<evidence type="ECO:0000313" key="14">
    <source>
        <dbReference type="EMBL" id="KAK2159195.1"/>
    </source>
</evidence>
<evidence type="ECO:0000256" key="6">
    <source>
        <dbReference type="ARBA" id="ARBA00023053"/>
    </source>
</evidence>
<evidence type="ECO:0000256" key="2">
    <source>
        <dbReference type="ARBA" id="ARBA00022448"/>
    </source>
</evidence>
<organism evidence="14 15">
    <name type="scientific">Paralvinella palmiformis</name>
    <dbReference type="NCBI Taxonomy" id="53620"/>
    <lineage>
        <taxon>Eukaryota</taxon>
        <taxon>Metazoa</taxon>
        <taxon>Spiralia</taxon>
        <taxon>Lophotrochozoa</taxon>
        <taxon>Annelida</taxon>
        <taxon>Polychaeta</taxon>
        <taxon>Sedentaria</taxon>
        <taxon>Canalipalpata</taxon>
        <taxon>Terebellida</taxon>
        <taxon>Terebelliformia</taxon>
        <taxon>Alvinellidae</taxon>
        <taxon>Paralvinella</taxon>
    </lineage>
</organism>
<keyword evidence="10 11" id="KW-0407">Ion channel</keyword>
<gene>
    <name evidence="14" type="ORF">LSH36_156g00072</name>
</gene>
<evidence type="ECO:0000256" key="4">
    <source>
        <dbReference type="ARBA" id="ARBA00022692"/>
    </source>
</evidence>
<dbReference type="AlphaFoldDB" id="A0AAD9JVT8"/>
<evidence type="ECO:0000256" key="9">
    <source>
        <dbReference type="ARBA" id="ARBA00023201"/>
    </source>
</evidence>
<evidence type="ECO:0000256" key="12">
    <source>
        <dbReference type="SAM" id="MobiDB-lite"/>
    </source>
</evidence>
<evidence type="ECO:0000256" key="5">
    <source>
        <dbReference type="ARBA" id="ARBA00022989"/>
    </source>
</evidence>
<evidence type="ECO:0000256" key="11">
    <source>
        <dbReference type="RuleBase" id="RU000679"/>
    </source>
</evidence>
<dbReference type="Gene3D" id="2.60.470.10">
    <property type="entry name" value="Acid-sensing ion channels like domains"/>
    <property type="match status" value="1"/>
</dbReference>
<evidence type="ECO:0000256" key="1">
    <source>
        <dbReference type="ARBA" id="ARBA00004141"/>
    </source>
</evidence>
<evidence type="ECO:0000256" key="3">
    <source>
        <dbReference type="ARBA" id="ARBA00022461"/>
    </source>
</evidence>
<accession>A0AAD9JVT8</accession>
<feature type="region of interest" description="Disordered" evidence="12">
    <location>
        <begin position="425"/>
        <end position="448"/>
    </location>
</feature>
<feature type="transmembrane region" description="Helical" evidence="13">
    <location>
        <begin position="53"/>
        <end position="72"/>
    </location>
</feature>
<keyword evidence="6" id="KW-0915">Sodium</keyword>
<feature type="region of interest" description="Disordered" evidence="12">
    <location>
        <begin position="87"/>
        <end position="203"/>
    </location>
</feature>
<evidence type="ECO:0000256" key="8">
    <source>
        <dbReference type="ARBA" id="ARBA00023136"/>
    </source>
</evidence>
<feature type="compositionally biased region" description="Acidic residues" evidence="12">
    <location>
        <begin position="435"/>
        <end position="448"/>
    </location>
</feature>
<comment type="similarity">
    <text evidence="11">Belongs to the amiloride-sensitive sodium channel (TC 1.A.6) family.</text>
</comment>
<evidence type="ECO:0000256" key="10">
    <source>
        <dbReference type="ARBA" id="ARBA00023303"/>
    </source>
</evidence>
<feature type="compositionally biased region" description="Polar residues" evidence="12">
    <location>
        <begin position="105"/>
        <end position="140"/>
    </location>
</feature>
<dbReference type="EMBL" id="JAODUP010000156">
    <property type="protein sequence ID" value="KAK2159195.1"/>
    <property type="molecule type" value="Genomic_DNA"/>
</dbReference>
<keyword evidence="7 11" id="KW-0406">Ion transport</keyword>